<evidence type="ECO:0000256" key="5">
    <source>
        <dbReference type="ARBA" id="ARBA00022989"/>
    </source>
</evidence>
<gene>
    <name evidence="11" type="ORF">EC604_26205</name>
</gene>
<protein>
    <submittedName>
        <fullName evidence="11">Mechanosensitive ion channel family protein</fullName>
    </submittedName>
</protein>
<dbReference type="InterPro" id="IPR010920">
    <property type="entry name" value="LSM_dom_sf"/>
</dbReference>
<feature type="transmembrane region" description="Helical" evidence="8">
    <location>
        <begin position="119"/>
        <end position="141"/>
    </location>
</feature>
<comment type="caution">
    <text evidence="11">The sequence shown here is derived from an EMBL/GenBank/DDBJ whole genome shotgun (WGS) entry which is preliminary data.</text>
</comment>
<feature type="transmembrane region" description="Helical" evidence="8">
    <location>
        <begin position="40"/>
        <end position="62"/>
    </location>
</feature>
<feature type="domain" description="Mechanosensitive ion channel MscS" evidence="9">
    <location>
        <begin position="140"/>
        <end position="203"/>
    </location>
</feature>
<evidence type="ECO:0000256" key="1">
    <source>
        <dbReference type="ARBA" id="ARBA00004651"/>
    </source>
</evidence>
<dbReference type="SUPFAM" id="SSF82861">
    <property type="entry name" value="Mechanosensitive channel protein MscS (YggB), transmembrane region"/>
    <property type="match status" value="1"/>
</dbReference>
<evidence type="ECO:0000313" key="12">
    <source>
        <dbReference type="Proteomes" id="UP000323664"/>
    </source>
</evidence>
<dbReference type="Gene3D" id="3.30.70.100">
    <property type="match status" value="1"/>
</dbReference>
<dbReference type="Gene3D" id="2.30.30.60">
    <property type="match status" value="1"/>
</dbReference>
<feature type="domain" description="Mechanosensitive ion channel transmembrane helices 2/3" evidence="10">
    <location>
        <begin position="99"/>
        <end position="138"/>
    </location>
</feature>
<evidence type="ECO:0000259" key="10">
    <source>
        <dbReference type="Pfam" id="PF21088"/>
    </source>
</evidence>
<evidence type="ECO:0000256" key="6">
    <source>
        <dbReference type="ARBA" id="ARBA00023136"/>
    </source>
</evidence>
<dbReference type="InterPro" id="IPR011014">
    <property type="entry name" value="MscS_channel_TM-2"/>
</dbReference>
<keyword evidence="5 8" id="KW-1133">Transmembrane helix</keyword>
<evidence type="ECO:0000313" key="11">
    <source>
        <dbReference type="EMBL" id="KAA8787329.1"/>
    </source>
</evidence>
<dbReference type="OrthoDB" id="9809206at2"/>
<sequence>MMSFYFAQGNDSDNETAAQAVTNAIRWTDQVWAKISDTDMWLNIMFSSIRILIIFIITRIVIKVVSRVIDRSMARKQEGKIRVNPRRFVTIGELLKNATSITCNFIMILLLLSEINVQVGPLLASAGVLGLAIGFGAQGLVKDVITGFFIILEDQFAVGDVIQTGTFKGTVEVIGLRTTKLVSWQGEVHIIPNGTIASVTNYSMSNSLAVVDIPMKADLTLDESVHLVKQSLAGIEERDLNIVKVPDVLGIQSMSTSDYVIRVVAECMPNSRSSVERQIQGDVKKILEYHERSKLAALEQAAAMDNDEGDGAGGA</sequence>
<dbReference type="Gene3D" id="1.10.287.1260">
    <property type="match status" value="1"/>
</dbReference>
<dbReference type="InterPro" id="IPR006685">
    <property type="entry name" value="MscS_channel_2nd"/>
</dbReference>
<dbReference type="GO" id="GO:0005886">
    <property type="term" value="C:plasma membrane"/>
    <property type="evidence" value="ECO:0007669"/>
    <property type="project" value="UniProtKB-SubCell"/>
</dbReference>
<name>A0A5M9X0L6_PAEAM</name>
<dbReference type="FunFam" id="2.30.30.60:FF:000001">
    <property type="entry name" value="MscS Mechanosensitive ion channel"/>
    <property type="match status" value="1"/>
</dbReference>
<dbReference type="PANTHER" id="PTHR30460:SF0">
    <property type="entry name" value="MODERATE CONDUCTANCE MECHANOSENSITIVE CHANNEL YBIO"/>
    <property type="match status" value="1"/>
</dbReference>
<comment type="similarity">
    <text evidence="2">Belongs to the MscS (TC 1.A.23) family.</text>
</comment>
<dbReference type="Pfam" id="PF21088">
    <property type="entry name" value="MS_channel_1st"/>
    <property type="match status" value="1"/>
</dbReference>
<proteinExistence type="inferred from homology"/>
<keyword evidence="4 8" id="KW-0812">Transmembrane</keyword>
<dbReference type="InterPro" id="IPR045276">
    <property type="entry name" value="YbiO_bact"/>
</dbReference>
<comment type="subcellular location">
    <subcellularLocation>
        <location evidence="1">Cell membrane</location>
        <topology evidence="1">Multi-pass membrane protein</topology>
    </subcellularLocation>
</comment>
<dbReference type="Proteomes" id="UP000323664">
    <property type="component" value="Unassembled WGS sequence"/>
</dbReference>
<dbReference type="InterPro" id="IPR049142">
    <property type="entry name" value="MS_channel_1st"/>
</dbReference>
<dbReference type="AlphaFoldDB" id="A0A5M9X0L6"/>
<organism evidence="11 12">
    <name type="scientific">Paenibacillus amylolyticus</name>
    <dbReference type="NCBI Taxonomy" id="1451"/>
    <lineage>
        <taxon>Bacteria</taxon>
        <taxon>Bacillati</taxon>
        <taxon>Bacillota</taxon>
        <taxon>Bacilli</taxon>
        <taxon>Bacillales</taxon>
        <taxon>Paenibacillaceae</taxon>
        <taxon>Paenibacillus</taxon>
    </lineage>
</organism>
<evidence type="ECO:0000256" key="8">
    <source>
        <dbReference type="SAM" id="Phobius"/>
    </source>
</evidence>
<accession>A0A5M9X0L6</accession>
<evidence type="ECO:0000256" key="4">
    <source>
        <dbReference type="ARBA" id="ARBA00022692"/>
    </source>
</evidence>
<comment type="function">
    <text evidence="7">May play a role in resistance to osmotic downshock.</text>
</comment>
<evidence type="ECO:0000256" key="3">
    <source>
        <dbReference type="ARBA" id="ARBA00022475"/>
    </source>
</evidence>
<dbReference type="SUPFAM" id="SSF50182">
    <property type="entry name" value="Sm-like ribonucleoproteins"/>
    <property type="match status" value="1"/>
</dbReference>
<dbReference type="EMBL" id="RIAS01000021">
    <property type="protein sequence ID" value="KAA8787329.1"/>
    <property type="molecule type" value="Genomic_DNA"/>
</dbReference>
<dbReference type="RefSeq" id="WP_123067003.1">
    <property type="nucleotide sequence ID" value="NZ_RIAS01000021.1"/>
</dbReference>
<dbReference type="PANTHER" id="PTHR30460">
    <property type="entry name" value="MODERATE CONDUCTANCE MECHANOSENSITIVE CHANNEL YBIO"/>
    <property type="match status" value="1"/>
</dbReference>
<reference evidence="11 12" key="1">
    <citation type="journal article" date="2019" name="J. Ind. Microbiol. Biotechnol.">
        <title>Paenibacillus amylolyticus 27C64 has a diverse set of carbohydrate-active enzymes and complete pectin deconstruction system.</title>
        <authorList>
            <person name="Keggi C."/>
            <person name="Doran-Peterson J."/>
        </authorList>
    </citation>
    <scope>NUCLEOTIDE SEQUENCE [LARGE SCALE GENOMIC DNA]</scope>
    <source>
        <strain evidence="11 12">27C64</strain>
    </source>
</reference>
<keyword evidence="3" id="KW-1003">Cell membrane</keyword>
<feature type="transmembrane region" description="Helical" evidence="8">
    <location>
        <begin position="94"/>
        <end position="113"/>
    </location>
</feature>
<evidence type="ECO:0000256" key="7">
    <source>
        <dbReference type="ARBA" id="ARBA00059688"/>
    </source>
</evidence>
<dbReference type="Pfam" id="PF00924">
    <property type="entry name" value="MS_channel_2nd"/>
    <property type="match status" value="1"/>
</dbReference>
<evidence type="ECO:0000256" key="2">
    <source>
        <dbReference type="ARBA" id="ARBA00008017"/>
    </source>
</evidence>
<dbReference type="FunFam" id="1.10.287.1260:FF:000005">
    <property type="entry name" value="Mechanosensitive ion channel family protein"/>
    <property type="match status" value="1"/>
</dbReference>
<dbReference type="GO" id="GO:0008381">
    <property type="term" value="F:mechanosensitive monoatomic ion channel activity"/>
    <property type="evidence" value="ECO:0007669"/>
    <property type="project" value="InterPro"/>
</dbReference>
<evidence type="ECO:0000259" key="9">
    <source>
        <dbReference type="Pfam" id="PF00924"/>
    </source>
</evidence>
<keyword evidence="6 8" id="KW-0472">Membrane</keyword>
<dbReference type="InterPro" id="IPR023408">
    <property type="entry name" value="MscS_beta-dom_sf"/>
</dbReference>